<sequence length="225" mass="24448">MSSSAFKALLCGLAISISGQALAAQASWPDTPVGRLAALATIQDLSVQLLSQDSATLTLEHWCADHKLAEHAKISAVRLKDTKTAPDEVRHQLNVSASDPLGYRHVLLKCGDLVLSEADNWYVPDRLTTDMNQTLDTTNTPFGKVVLPLHFQRHTVSSQLIWQPLPEHWEMGQAISPGLSTALDIPQTLITNEAVLTKPDGTPISFVIENYKAALLSFPPPAIAR</sequence>
<keyword evidence="1" id="KW-0732">Signal</keyword>
<dbReference type="Proteomes" id="UP000244335">
    <property type="component" value="Unassembled WGS sequence"/>
</dbReference>
<feature type="chain" id="PRO_5041652312" evidence="1">
    <location>
        <begin position="24"/>
        <end position="225"/>
    </location>
</feature>
<dbReference type="InterPro" id="IPR028978">
    <property type="entry name" value="Chorismate_lyase_/UTRA_dom_sf"/>
</dbReference>
<dbReference type="Gene3D" id="3.40.1410.10">
    <property type="entry name" value="Chorismate lyase-like"/>
    <property type="match status" value="1"/>
</dbReference>
<feature type="signal peptide" evidence="1">
    <location>
        <begin position="1"/>
        <end position="23"/>
    </location>
</feature>
<evidence type="ECO:0000313" key="2">
    <source>
        <dbReference type="EMBL" id="PVE57321.1"/>
    </source>
</evidence>
<protein>
    <submittedName>
        <fullName evidence="2">Uncharacterized protein</fullName>
    </submittedName>
</protein>
<dbReference type="SUPFAM" id="SSF64288">
    <property type="entry name" value="Chorismate lyase-like"/>
    <property type="match status" value="1"/>
</dbReference>
<dbReference type="EMBL" id="QDFR01000001">
    <property type="protein sequence ID" value="PVE57321.1"/>
    <property type="molecule type" value="Genomic_DNA"/>
</dbReference>
<comment type="caution">
    <text evidence="2">The sequence shown here is derived from an EMBL/GenBank/DDBJ whole genome shotgun (WGS) entry which is preliminary data.</text>
</comment>
<name>A0AA92HB97_RHIRH</name>
<organism evidence="2 3">
    <name type="scientific">Rhizobium rhizogenes</name>
    <name type="common">Agrobacterium rhizogenes</name>
    <dbReference type="NCBI Taxonomy" id="359"/>
    <lineage>
        <taxon>Bacteria</taxon>
        <taxon>Pseudomonadati</taxon>
        <taxon>Pseudomonadota</taxon>
        <taxon>Alphaproteobacteria</taxon>
        <taxon>Hyphomicrobiales</taxon>
        <taxon>Rhizobiaceae</taxon>
        <taxon>Rhizobium/Agrobacterium group</taxon>
        <taxon>Rhizobium</taxon>
    </lineage>
</organism>
<proteinExistence type="predicted"/>
<reference evidence="2 3" key="1">
    <citation type="submission" date="2018-04" db="EMBL/GenBank/DDBJ databases">
        <authorList>
            <person name="Hagen T."/>
        </authorList>
    </citation>
    <scope>NUCLEOTIDE SEQUENCE [LARGE SCALE GENOMIC DNA]</scope>
    <source>
        <strain evidence="2 3">TPD7009</strain>
    </source>
</reference>
<dbReference type="RefSeq" id="WP_116493859.1">
    <property type="nucleotide sequence ID" value="NZ_QDFR01000001.1"/>
</dbReference>
<evidence type="ECO:0000313" key="3">
    <source>
        <dbReference type="Proteomes" id="UP000244335"/>
    </source>
</evidence>
<evidence type="ECO:0000256" key="1">
    <source>
        <dbReference type="SAM" id="SignalP"/>
    </source>
</evidence>
<dbReference type="AlphaFoldDB" id="A0AA92HB97"/>
<gene>
    <name evidence="2" type="ORF">DC430_00640</name>
</gene>
<accession>A0AA92HB97</accession>